<dbReference type="EMBL" id="JAGHKO010000024">
    <property type="protein sequence ID" value="MBO9205492.1"/>
    <property type="molecule type" value="Genomic_DNA"/>
</dbReference>
<keyword evidence="2" id="KW-1185">Reference proteome</keyword>
<evidence type="ECO:0008006" key="3">
    <source>
        <dbReference type="Google" id="ProtNLM"/>
    </source>
</evidence>
<dbReference type="RefSeq" id="WP_209145108.1">
    <property type="nucleotide sequence ID" value="NZ_JAGHKO010000024.1"/>
</dbReference>
<sequence length="246" mass="28476">MRPLTTVELLNIWEAGIHQTLMEKSLHLVTTACSLSSIHEAANLPIGERDHKLLQLREWMFGSRLINTMNCPSCNETVEWETDLRELYLQTAHDTTASREYNLESDGFNIRFRLPNSGDLLNAILNNASNLVAQKVLAGCILEARRDQNTITIDELPNEVFTALNQHLGKEDPQADIWMLLTCPYCSHQWEGQFDIVSYLWIEIDNWAKHMLHEVYLLATTFGWSEYDILNLSPQRRQLYLEMIRS</sequence>
<evidence type="ECO:0000313" key="2">
    <source>
        <dbReference type="Proteomes" id="UP000677244"/>
    </source>
</evidence>
<accession>A0ABS3Z5Q5</accession>
<dbReference type="InterPro" id="IPR024364">
    <property type="entry name" value="Baseplate_phage_T4-like"/>
</dbReference>
<evidence type="ECO:0000313" key="1">
    <source>
        <dbReference type="EMBL" id="MBO9205492.1"/>
    </source>
</evidence>
<protein>
    <recommendedName>
        <fullName evidence="3">Phage baseplate protein</fullName>
    </recommendedName>
</protein>
<dbReference type="Pfam" id="PF12322">
    <property type="entry name" value="T4_baseplate"/>
    <property type="match status" value="1"/>
</dbReference>
<organism evidence="1 2">
    <name type="scientific">Niastella soli</name>
    <dbReference type="NCBI Taxonomy" id="2821487"/>
    <lineage>
        <taxon>Bacteria</taxon>
        <taxon>Pseudomonadati</taxon>
        <taxon>Bacteroidota</taxon>
        <taxon>Chitinophagia</taxon>
        <taxon>Chitinophagales</taxon>
        <taxon>Chitinophagaceae</taxon>
        <taxon>Niastella</taxon>
    </lineage>
</organism>
<reference evidence="1 2" key="1">
    <citation type="submission" date="2021-03" db="EMBL/GenBank/DDBJ databases">
        <title>Assistant Professor.</title>
        <authorList>
            <person name="Huq M.A."/>
        </authorList>
    </citation>
    <scope>NUCLEOTIDE SEQUENCE [LARGE SCALE GENOMIC DNA]</scope>
    <source>
        <strain evidence="1 2">MAH-29</strain>
    </source>
</reference>
<proteinExistence type="predicted"/>
<dbReference type="Proteomes" id="UP000677244">
    <property type="component" value="Unassembled WGS sequence"/>
</dbReference>
<name>A0ABS3Z5Q5_9BACT</name>
<comment type="caution">
    <text evidence="1">The sequence shown here is derived from an EMBL/GenBank/DDBJ whole genome shotgun (WGS) entry which is preliminary data.</text>
</comment>
<gene>
    <name evidence="1" type="ORF">J7I42_34700</name>
</gene>